<accession>A0A495WDD0</accession>
<dbReference type="SUPFAM" id="SSF53756">
    <property type="entry name" value="UDP-Glycosyltransferase/glycogen phosphorylase"/>
    <property type="match status" value="1"/>
</dbReference>
<dbReference type="GO" id="GO:0016757">
    <property type="term" value="F:glycosyltransferase activity"/>
    <property type="evidence" value="ECO:0007669"/>
    <property type="project" value="TreeGrafter"/>
</dbReference>
<evidence type="ECO:0000313" key="1">
    <source>
        <dbReference type="EMBL" id="RKT57778.1"/>
    </source>
</evidence>
<keyword evidence="2" id="KW-1185">Reference proteome</keyword>
<comment type="caution">
    <text evidence="1">The sequence shown here is derived from an EMBL/GenBank/DDBJ whole genome shotgun (WGS) entry which is preliminary data.</text>
</comment>
<sequence length="408" mass="44599">MPGRFASRTSGQSWNRPPKAAVLYLTNQSSYPPHSGGQVREWQFLSRLDGLYEVHFVAVTPHFDRDVETFDALLRHCRTVTFFEADPAEGDPAVLPDRVRRHCRADVNPYLRSFIAANGISFVHVEGFFLMPHVPEDCGVPVHLVEENIEYQLEKSRQEVLGGDGPHWTVTRDLEHAAWRRAAKCGVVSLDDEAVMRADMPDLSVSWLPMGCDHFRASDDPGEFGRTTVDGPLVVYTGSAAWSPSRDATLWLLDHIWPRVRARVPAATLAVAGSGQTREALGLTEVDPSVRLLGTLPSFGPLLGAADVFLCPLRFGGGTKAKILEGLAAGCAVVSTPAGVQGIDPEVREAVLVRDSAEELADAVTHLLVDGASAEQLRKHLDSVRHLLPTWDDALSHLDKAWSETAGK</sequence>
<name>A0A495WDD0_9PSEU</name>
<dbReference type="Pfam" id="PF13692">
    <property type="entry name" value="Glyco_trans_1_4"/>
    <property type="match status" value="1"/>
</dbReference>
<dbReference type="EMBL" id="RBXO01000001">
    <property type="protein sequence ID" value="RKT57778.1"/>
    <property type="molecule type" value="Genomic_DNA"/>
</dbReference>
<keyword evidence="1" id="KW-0808">Transferase</keyword>
<organism evidence="1 2">
    <name type="scientific">Saccharothrix australiensis</name>
    <dbReference type="NCBI Taxonomy" id="2072"/>
    <lineage>
        <taxon>Bacteria</taxon>
        <taxon>Bacillati</taxon>
        <taxon>Actinomycetota</taxon>
        <taxon>Actinomycetes</taxon>
        <taxon>Pseudonocardiales</taxon>
        <taxon>Pseudonocardiaceae</taxon>
        <taxon>Saccharothrix</taxon>
    </lineage>
</organism>
<protein>
    <submittedName>
        <fullName evidence="1">Glycosyltransferase involved in cell wall biosynthesis</fullName>
    </submittedName>
</protein>
<evidence type="ECO:0000313" key="2">
    <source>
        <dbReference type="Proteomes" id="UP000282084"/>
    </source>
</evidence>
<dbReference type="Gene3D" id="3.40.50.2000">
    <property type="entry name" value="Glycogen Phosphorylase B"/>
    <property type="match status" value="1"/>
</dbReference>
<dbReference type="PANTHER" id="PTHR12526">
    <property type="entry name" value="GLYCOSYLTRANSFERASE"/>
    <property type="match status" value="1"/>
</dbReference>
<gene>
    <name evidence="1" type="ORF">C8E97_6503</name>
</gene>
<dbReference type="Proteomes" id="UP000282084">
    <property type="component" value="Unassembled WGS sequence"/>
</dbReference>
<dbReference type="OrthoDB" id="9807209at2"/>
<dbReference type="AlphaFoldDB" id="A0A495WDD0"/>
<dbReference type="PANTHER" id="PTHR12526:SF636">
    <property type="entry name" value="BLL3647 PROTEIN"/>
    <property type="match status" value="1"/>
</dbReference>
<reference evidence="1 2" key="1">
    <citation type="submission" date="2018-10" db="EMBL/GenBank/DDBJ databases">
        <title>Sequencing the genomes of 1000 actinobacteria strains.</title>
        <authorList>
            <person name="Klenk H.-P."/>
        </authorList>
    </citation>
    <scope>NUCLEOTIDE SEQUENCE [LARGE SCALE GENOMIC DNA]</scope>
    <source>
        <strain evidence="1 2">DSM 43800</strain>
    </source>
</reference>
<dbReference type="RefSeq" id="WP_121009905.1">
    <property type="nucleotide sequence ID" value="NZ_RBXO01000001.1"/>
</dbReference>
<proteinExistence type="predicted"/>